<name>A0ABN9F6I6_9NEOB</name>
<accession>A0ABN9F6I6</accession>
<dbReference type="EMBL" id="CATNWA010016436">
    <property type="protein sequence ID" value="CAI9592617.1"/>
    <property type="molecule type" value="Genomic_DNA"/>
</dbReference>
<evidence type="ECO:0000313" key="1">
    <source>
        <dbReference type="EMBL" id="CAI9592617.1"/>
    </source>
</evidence>
<reference evidence="1" key="1">
    <citation type="submission" date="2023-05" db="EMBL/GenBank/DDBJ databases">
        <authorList>
            <person name="Stuckert A."/>
        </authorList>
    </citation>
    <scope>NUCLEOTIDE SEQUENCE</scope>
</reference>
<keyword evidence="2" id="KW-1185">Reference proteome</keyword>
<sequence length="91" mass="9891">MQTNLMQCVAYGLSTDRLTPHPFSLCSNAGSTHRSISQRQPLDMMLSTCTQLLWSTMARPVLNGTCPIKPLYGLGHRAAAQFQGLGNLLIG</sequence>
<organism evidence="1 2">
    <name type="scientific">Staurois parvus</name>
    <dbReference type="NCBI Taxonomy" id="386267"/>
    <lineage>
        <taxon>Eukaryota</taxon>
        <taxon>Metazoa</taxon>
        <taxon>Chordata</taxon>
        <taxon>Craniata</taxon>
        <taxon>Vertebrata</taxon>
        <taxon>Euteleostomi</taxon>
        <taxon>Amphibia</taxon>
        <taxon>Batrachia</taxon>
        <taxon>Anura</taxon>
        <taxon>Neobatrachia</taxon>
        <taxon>Ranoidea</taxon>
        <taxon>Ranidae</taxon>
        <taxon>Staurois</taxon>
    </lineage>
</organism>
<evidence type="ECO:0000313" key="2">
    <source>
        <dbReference type="Proteomes" id="UP001162483"/>
    </source>
</evidence>
<comment type="caution">
    <text evidence="1">The sequence shown here is derived from an EMBL/GenBank/DDBJ whole genome shotgun (WGS) entry which is preliminary data.</text>
</comment>
<gene>
    <name evidence="1" type="ORF">SPARVUS_LOCUS11397428</name>
</gene>
<proteinExistence type="predicted"/>
<dbReference type="Proteomes" id="UP001162483">
    <property type="component" value="Unassembled WGS sequence"/>
</dbReference>
<protein>
    <submittedName>
        <fullName evidence="1">Uncharacterized protein</fullName>
    </submittedName>
</protein>